<keyword evidence="1" id="KW-0479">Metal-binding</keyword>
<keyword evidence="10" id="KW-1185">Reference proteome</keyword>
<keyword evidence="2" id="KW-0862">Zinc</keyword>
<dbReference type="Pfam" id="PF04082">
    <property type="entry name" value="Fungal_trans"/>
    <property type="match status" value="1"/>
</dbReference>
<gene>
    <name evidence="9" type="ORF">BT63DRAFT_449441</name>
</gene>
<evidence type="ECO:0000256" key="1">
    <source>
        <dbReference type="ARBA" id="ARBA00022723"/>
    </source>
</evidence>
<dbReference type="GO" id="GO:0005634">
    <property type="term" value="C:nucleus"/>
    <property type="evidence" value="ECO:0007669"/>
    <property type="project" value="TreeGrafter"/>
</dbReference>
<dbReference type="SUPFAM" id="SSF57701">
    <property type="entry name" value="Zn2/Cys6 DNA-binding domain"/>
    <property type="match status" value="1"/>
</dbReference>
<keyword evidence="6" id="KW-0539">Nucleus</keyword>
<dbReference type="PANTHER" id="PTHR31944">
    <property type="entry name" value="HEME-RESPONSIVE ZINC FINGER TRANSCRIPTION FACTOR HAP1"/>
    <property type="match status" value="1"/>
</dbReference>
<dbReference type="GO" id="GO:0001228">
    <property type="term" value="F:DNA-binding transcription activator activity, RNA polymerase II-specific"/>
    <property type="evidence" value="ECO:0007669"/>
    <property type="project" value="TreeGrafter"/>
</dbReference>
<evidence type="ECO:0000256" key="6">
    <source>
        <dbReference type="ARBA" id="ARBA00023242"/>
    </source>
</evidence>
<protein>
    <recommendedName>
        <fullName evidence="8">Zn(2)-C6 fungal-type domain-containing protein</fullName>
    </recommendedName>
</protein>
<dbReference type="InterPro" id="IPR036864">
    <property type="entry name" value="Zn2-C6_fun-type_DNA-bd_sf"/>
</dbReference>
<dbReference type="PROSITE" id="PS00463">
    <property type="entry name" value="ZN2_CY6_FUNGAL_1"/>
    <property type="match status" value="1"/>
</dbReference>
<dbReference type="Pfam" id="PF00172">
    <property type="entry name" value="Zn_clus"/>
    <property type="match status" value="1"/>
</dbReference>
<dbReference type="InterPro" id="IPR001138">
    <property type="entry name" value="Zn2Cys6_DnaBD"/>
</dbReference>
<dbReference type="PROSITE" id="PS50048">
    <property type="entry name" value="ZN2_CY6_FUNGAL_2"/>
    <property type="match status" value="1"/>
</dbReference>
<dbReference type="AlphaFoldDB" id="A0A6A6URR9"/>
<feature type="domain" description="Zn(2)-C6 fungal-type" evidence="8">
    <location>
        <begin position="33"/>
        <end position="64"/>
    </location>
</feature>
<dbReference type="EMBL" id="MU004230">
    <property type="protein sequence ID" value="KAF2674450.1"/>
    <property type="molecule type" value="Genomic_DNA"/>
</dbReference>
<proteinExistence type="predicted"/>
<dbReference type="CDD" id="cd12148">
    <property type="entry name" value="fungal_TF_MHR"/>
    <property type="match status" value="1"/>
</dbReference>
<evidence type="ECO:0000313" key="9">
    <source>
        <dbReference type="EMBL" id="KAF2674450.1"/>
    </source>
</evidence>
<dbReference type="GO" id="GO:0008270">
    <property type="term" value="F:zinc ion binding"/>
    <property type="evidence" value="ECO:0007669"/>
    <property type="project" value="InterPro"/>
</dbReference>
<evidence type="ECO:0000256" key="7">
    <source>
        <dbReference type="SAM" id="MobiDB-lite"/>
    </source>
</evidence>
<sequence>MTPTPSSTTSSSNHNSPNEQFRVVRRRNRVPLSCGPCRQRKLKCDRSQPCDNCRKRGDLDSCAYATPVARKKNSLSSTSSNTPDEMQNRIDRLEGLVLSLMTNGPTAAGPAAAVAAIAQTSSMPASSVSGSSSEFPVDTDDTIHEEMDEGEDMTDVDVDKLSKNIGVMKVDSGKNIFISEAHWYSILAEISEVKNYFNDNKKSFEDLGKKISANKEGSSSTTGLFFLNAGPATKGEILRSFPSKGTTDVLIARFFEVYNFDPSFQIVHGPTYQKQYDRHWAAPQESEAIWLGLTYAMMMVALVSYQRNGDEPPDYRGRTEDMFRDYKRLSAQCMVLVDLYSPANLLLETAVLYIVAELGKSKDAEMGTMLGITTIVRLAMKMGYHRDPRYFPSITPFAGEMRRRVWALIKHADLRISSQFGMPPIIRSDVTNTETPKNLYDDELSEDLKELPPSRPLQEATPISYIIYKAQVTDIGYQIIEETQKLNDSSYEVVMDLDRELRRVHEAIPPHLKMRAVDESIRDPPNAILKRYIMEIMYLKFICLLHRKYSGCPRYPFSKRTCVESAMEILAYQATIFTEQRPGGRLADAKFFVTSLTSHDFLLAAMIVSVDLHRAAETERSGRSPTDVYDANTRANKIAALEQSLRMWDSVKEESMEAFKAVAALTAMLTLLREQDSKLRNKLQPYAAQAFASNSATPEDSKLAPEHSAAMTLGLLSSGQPLGTPANTFSPNPYDLSSTSASMAPQQFMTTGIADNIPTNAAAPFTNLFGAAGNFPALDIPQNLDWDAWDSYIQGGNPMDPTMAATMWPMNLDPAMDPSASSPSSPNAQATSGAGSLPPNGSMTQPLTGFGAVFNANTVSEQARNGLM</sequence>
<organism evidence="9 10">
    <name type="scientific">Microthyrium microscopicum</name>
    <dbReference type="NCBI Taxonomy" id="703497"/>
    <lineage>
        <taxon>Eukaryota</taxon>
        <taxon>Fungi</taxon>
        <taxon>Dikarya</taxon>
        <taxon>Ascomycota</taxon>
        <taxon>Pezizomycotina</taxon>
        <taxon>Dothideomycetes</taxon>
        <taxon>Dothideomycetes incertae sedis</taxon>
        <taxon>Microthyriales</taxon>
        <taxon>Microthyriaceae</taxon>
        <taxon>Microthyrium</taxon>
    </lineage>
</organism>
<keyword evidence="3" id="KW-0805">Transcription regulation</keyword>
<feature type="compositionally biased region" description="Low complexity" evidence="7">
    <location>
        <begin position="1"/>
        <end position="18"/>
    </location>
</feature>
<evidence type="ECO:0000313" key="10">
    <source>
        <dbReference type="Proteomes" id="UP000799302"/>
    </source>
</evidence>
<feature type="region of interest" description="Disordered" evidence="7">
    <location>
        <begin position="812"/>
        <end position="844"/>
    </location>
</feature>
<dbReference type="GO" id="GO:0006351">
    <property type="term" value="P:DNA-templated transcription"/>
    <property type="evidence" value="ECO:0007669"/>
    <property type="project" value="InterPro"/>
</dbReference>
<dbReference type="SMART" id="SM00906">
    <property type="entry name" value="Fungal_trans"/>
    <property type="match status" value="1"/>
</dbReference>
<dbReference type="PANTHER" id="PTHR31944:SF131">
    <property type="entry name" value="HEME-RESPONSIVE ZINC FINGER TRANSCRIPTION FACTOR HAP1"/>
    <property type="match status" value="1"/>
</dbReference>
<feature type="region of interest" description="Disordered" evidence="7">
    <location>
        <begin position="1"/>
        <end position="29"/>
    </location>
</feature>
<name>A0A6A6URR9_9PEZI</name>
<evidence type="ECO:0000256" key="4">
    <source>
        <dbReference type="ARBA" id="ARBA00023125"/>
    </source>
</evidence>
<dbReference type="Gene3D" id="4.10.240.10">
    <property type="entry name" value="Zn(2)-C6 fungal-type DNA-binding domain"/>
    <property type="match status" value="1"/>
</dbReference>
<feature type="compositionally biased region" description="Low complexity" evidence="7">
    <location>
        <begin position="814"/>
        <end position="832"/>
    </location>
</feature>
<reference evidence="9" key="1">
    <citation type="journal article" date="2020" name="Stud. Mycol.">
        <title>101 Dothideomycetes genomes: a test case for predicting lifestyles and emergence of pathogens.</title>
        <authorList>
            <person name="Haridas S."/>
            <person name="Albert R."/>
            <person name="Binder M."/>
            <person name="Bloem J."/>
            <person name="Labutti K."/>
            <person name="Salamov A."/>
            <person name="Andreopoulos B."/>
            <person name="Baker S."/>
            <person name="Barry K."/>
            <person name="Bills G."/>
            <person name="Bluhm B."/>
            <person name="Cannon C."/>
            <person name="Castanera R."/>
            <person name="Culley D."/>
            <person name="Daum C."/>
            <person name="Ezra D."/>
            <person name="Gonzalez J."/>
            <person name="Henrissat B."/>
            <person name="Kuo A."/>
            <person name="Liang C."/>
            <person name="Lipzen A."/>
            <person name="Lutzoni F."/>
            <person name="Magnuson J."/>
            <person name="Mondo S."/>
            <person name="Nolan M."/>
            <person name="Ohm R."/>
            <person name="Pangilinan J."/>
            <person name="Park H.-J."/>
            <person name="Ramirez L."/>
            <person name="Alfaro M."/>
            <person name="Sun H."/>
            <person name="Tritt A."/>
            <person name="Yoshinaga Y."/>
            <person name="Zwiers L.-H."/>
            <person name="Turgeon B."/>
            <person name="Goodwin S."/>
            <person name="Spatafora J."/>
            <person name="Crous P."/>
            <person name="Grigoriev I."/>
        </authorList>
    </citation>
    <scope>NUCLEOTIDE SEQUENCE</scope>
    <source>
        <strain evidence="9">CBS 115976</strain>
    </source>
</reference>
<dbReference type="Proteomes" id="UP000799302">
    <property type="component" value="Unassembled WGS sequence"/>
</dbReference>
<keyword evidence="5" id="KW-0804">Transcription</keyword>
<dbReference type="OrthoDB" id="762982at2759"/>
<dbReference type="InterPro" id="IPR051430">
    <property type="entry name" value="Fungal_TF_Env_Response"/>
</dbReference>
<evidence type="ECO:0000256" key="2">
    <source>
        <dbReference type="ARBA" id="ARBA00022833"/>
    </source>
</evidence>
<dbReference type="InterPro" id="IPR007219">
    <property type="entry name" value="XnlR_reg_dom"/>
</dbReference>
<dbReference type="GO" id="GO:0000978">
    <property type="term" value="F:RNA polymerase II cis-regulatory region sequence-specific DNA binding"/>
    <property type="evidence" value="ECO:0007669"/>
    <property type="project" value="TreeGrafter"/>
</dbReference>
<evidence type="ECO:0000256" key="3">
    <source>
        <dbReference type="ARBA" id="ARBA00023015"/>
    </source>
</evidence>
<keyword evidence="4" id="KW-0238">DNA-binding</keyword>
<dbReference type="SMART" id="SM00066">
    <property type="entry name" value="GAL4"/>
    <property type="match status" value="1"/>
</dbReference>
<evidence type="ECO:0000256" key="5">
    <source>
        <dbReference type="ARBA" id="ARBA00023163"/>
    </source>
</evidence>
<evidence type="ECO:0000259" key="8">
    <source>
        <dbReference type="PROSITE" id="PS50048"/>
    </source>
</evidence>
<accession>A0A6A6URR9</accession>
<dbReference type="CDD" id="cd00067">
    <property type="entry name" value="GAL4"/>
    <property type="match status" value="1"/>
</dbReference>